<dbReference type="SUPFAM" id="SSF53671">
    <property type="entry name" value="Aspartate/ornithine carbamoyltransferase"/>
    <property type="match status" value="1"/>
</dbReference>
<evidence type="ECO:0000259" key="11">
    <source>
        <dbReference type="Pfam" id="PF02748"/>
    </source>
</evidence>
<evidence type="ECO:0000256" key="1">
    <source>
        <dbReference type="ARBA" id="ARBA00004852"/>
    </source>
</evidence>
<dbReference type="Gene3D" id="3.30.70.140">
    <property type="entry name" value="Aspartate carbamoyltransferase regulatory subunit, N-terminal domain"/>
    <property type="match status" value="1"/>
</dbReference>
<dbReference type="PRINTS" id="PR00101">
    <property type="entry name" value="ATCASE"/>
</dbReference>
<dbReference type="PANTHER" id="PTHR35805:SF1">
    <property type="entry name" value="ASPARTATE CARBAMOYLTRANSFERASE REGULATORY CHAIN"/>
    <property type="match status" value="1"/>
</dbReference>
<keyword evidence="5" id="KW-0862">Zinc</keyword>
<evidence type="ECO:0000313" key="13">
    <source>
        <dbReference type="Proteomes" id="UP000677054"/>
    </source>
</evidence>
<evidence type="ECO:0000259" key="10">
    <source>
        <dbReference type="Pfam" id="PF02729"/>
    </source>
</evidence>
<dbReference type="Pfam" id="PF01948">
    <property type="entry name" value="PyrI"/>
    <property type="match status" value="1"/>
</dbReference>
<dbReference type="Gene3D" id="2.30.30.20">
    <property type="entry name" value="Aspartate carbamoyltransferase regulatory subunit, C-terminal domain"/>
    <property type="match status" value="1"/>
</dbReference>
<dbReference type="SUPFAM" id="SSF54893">
    <property type="entry name" value="Aspartate carbamoyltransferase, Regulatory-chain, N-terminal domain"/>
    <property type="match status" value="1"/>
</dbReference>
<dbReference type="InterPro" id="IPR006130">
    <property type="entry name" value="Asp/Orn_carbamoylTrfase"/>
</dbReference>
<dbReference type="InterPro" id="IPR006131">
    <property type="entry name" value="Asp_carbamoyltransf_Asp/Orn-bd"/>
</dbReference>
<dbReference type="InterPro" id="IPR002801">
    <property type="entry name" value="Asp_carbamoylTrfase_reg"/>
</dbReference>
<dbReference type="Pfam" id="PF00185">
    <property type="entry name" value="OTCace"/>
    <property type="match status" value="1"/>
</dbReference>
<dbReference type="EMBL" id="LR900352">
    <property type="protein sequence ID" value="CAD7245346.1"/>
    <property type="molecule type" value="Genomic_DNA"/>
</dbReference>
<evidence type="ECO:0000256" key="4">
    <source>
        <dbReference type="ARBA" id="ARBA00022723"/>
    </source>
</evidence>
<dbReference type="EC" id="2.1.3.2" evidence="2"/>
<dbReference type="PROSITE" id="PS00097">
    <property type="entry name" value="CARBAMOYLTRANSFERASE"/>
    <property type="match status" value="1"/>
</dbReference>
<name>A0A7R9A6U0_9CRUS</name>
<dbReference type="InterPro" id="IPR036793">
    <property type="entry name" value="Asp_carbatrfase_reg_N_sf"/>
</dbReference>
<dbReference type="InterPro" id="IPR020545">
    <property type="entry name" value="Asp_carbamoyltransf_reg_N"/>
</dbReference>
<dbReference type="EMBL" id="CAJPEV010000835">
    <property type="protein sequence ID" value="CAG0888948.1"/>
    <property type="molecule type" value="Genomic_DNA"/>
</dbReference>
<feature type="domain" description="Aspartate/ornithine carbamoyltransferase carbamoyl-P binding" evidence="10">
    <location>
        <begin position="8"/>
        <end position="167"/>
    </location>
</feature>
<dbReference type="UniPathway" id="UPA00070">
    <property type="reaction ID" value="UER00116"/>
</dbReference>
<keyword evidence="6" id="KW-0665">Pyrimidine biosynthesis</keyword>
<evidence type="ECO:0000256" key="5">
    <source>
        <dbReference type="ARBA" id="ARBA00022833"/>
    </source>
</evidence>
<dbReference type="GO" id="GO:0004070">
    <property type="term" value="F:aspartate carbamoyltransferase activity"/>
    <property type="evidence" value="ECO:0007669"/>
    <property type="project" value="UniProtKB-EC"/>
</dbReference>
<feature type="domain" description="Aspartate carbamoyltransferase regulatory subunit C-terminal" evidence="11">
    <location>
        <begin position="470"/>
        <end position="520"/>
    </location>
</feature>
<dbReference type="Pfam" id="PF02729">
    <property type="entry name" value="OTCace_N"/>
    <property type="match status" value="1"/>
</dbReference>
<protein>
    <recommendedName>
        <fullName evidence="2">aspartate carbamoyltransferase</fullName>
        <ecNumber evidence="2">2.1.3.2</ecNumber>
    </recommendedName>
</protein>
<dbReference type="GO" id="GO:0006520">
    <property type="term" value="P:amino acid metabolic process"/>
    <property type="evidence" value="ECO:0007669"/>
    <property type="project" value="InterPro"/>
</dbReference>
<dbReference type="GO" id="GO:0046872">
    <property type="term" value="F:metal ion binding"/>
    <property type="evidence" value="ECO:0007669"/>
    <property type="project" value="UniProtKB-KW"/>
</dbReference>
<dbReference type="InterPro" id="IPR036901">
    <property type="entry name" value="Asp/Orn_carbamoylTrfase_sf"/>
</dbReference>
<reference evidence="12" key="1">
    <citation type="submission" date="2020-11" db="EMBL/GenBank/DDBJ databases">
        <authorList>
            <person name="Tran Van P."/>
        </authorList>
    </citation>
    <scope>NUCLEOTIDE SEQUENCE</scope>
</reference>
<accession>A0A7R9A6U0</accession>
<dbReference type="GO" id="GO:0016597">
    <property type="term" value="F:amino acid binding"/>
    <property type="evidence" value="ECO:0007669"/>
    <property type="project" value="InterPro"/>
</dbReference>
<sequence length="523" mass="60217">MTNVFLGRSLCVINDLSLEERRWLFDETRRLAEAFKNNNQEDLQRYVFTQTDTKVYDVFLESSTRTQQSFRNAAIFCQLNPLSLGADSAFYGKGESLLDTFKTLVAYGNHLFIVRSPQEGLCRFLSEELSASLERLGINGSISLINAGDGKHEHPTQELLDEYSFWEQNHFSYENLHIALVGDLFHGRTVHSKAQGLKIFQKVRVDLVAPELLALPDEYVRQMQENGYSLRFFSSLQDYIKAGDLASAWYFTRPQLERMGEDIRLAASSLRESITLTESLLDEIPSTCRFYHPLPRHKEHPVIPRFVDRTPYNAWERQVRNGYYVRIVLLSALGGKLPTPGLPEYSVPAQNEENFIDEVFLSKRRKQKPLVSGVLPIEDGFVIDHISQGKTHEEIRRHMNRLIEALDLHGLGGEWIAQGTRGLKGLIFRPQTRLFEGLIKKLAALAPGVTLNDIRQGTIYKKYRLSLPPRIYGFKEARCPNPDCISHPSAFETLEGHFHRCGQERYACHYCDRQHHYREIWPQ</sequence>
<dbReference type="AlphaFoldDB" id="A0A7R9A6U0"/>
<dbReference type="SUPFAM" id="SSF57825">
    <property type="entry name" value="Aspartate carbamoyltransferase, Regulatory-chain, C-terminal domain"/>
    <property type="match status" value="1"/>
</dbReference>
<gene>
    <name evidence="12" type="ORF">DSTB1V02_LOCUS5220</name>
</gene>
<dbReference type="InterPro" id="IPR006132">
    <property type="entry name" value="Asp/Orn_carbamoyltranf_P-bd"/>
</dbReference>
<evidence type="ECO:0000256" key="3">
    <source>
        <dbReference type="ARBA" id="ARBA00022679"/>
    </source>
</evidence>
<dbReference type="Gene3D" id="3.40.50.1370">
    <property type="entry name" value="Aspartate/ornithine carbamoyltransferase"/>
    <property type="match status" value="2"/>
</dbReference>
<keyword evidence="4" id="KW-0479">Metal-binding</keyword>
<dbReference type="InterPro" id="IPR020542">
    <property type="entry name" value="Asp_carbamoyltrfase_reg_C"/>
</dbReference>
<dbReference type="InterPro" id="IPR036792">
    <property type="entry name" value="Asp_carbatrfase_reg_C_sf"/>
</dbReference>
<dbReference type="GO" id="GO:0009347">
    <property type="term" value="C:aspartate carbamoyltransferase complex"/>
    <property type="evidence" value="ECO:0007669"/>
    <property type="project" value="InterPro"/>
</dbReference>
<dbReference type="GO" id="GO:0044205">
    <property type="term" value="P:'de novo' UMP biosynthetic process"/>
    <property type="evidence" value="ECO:0007669"/>
    <property type="project" value="UniProtKB-UniPathway"/>
</dbReference>
<evidence type="ECO:0000313" key="12">
    <source>
        <dbReference type="EMBL" id="CAD7245346.1"/>
    </source>
</evidence>
<keyword evidence="3" id="KW-0808">Transferase</keyword>
<dbReference type="NCBIfam" id="TIGR00670">
    <property type="entry name" value="asp_carb_tr"/>
    <property type="match status" value="1"/>
</dbReference>
<dbReference type="Proteomes" id="UP000677054">
    <property type="component" value="Unassembled WGS sequence"/>
</dbReference>
<evidence type="ECO:0000256" key="2">
    <source>
        <dbReference type="ARBA" id="ARBA00013008"/>
    </source>
</evidence>
<proteinExistence type="predicted"/>
<feature type="domain" description="Aspartate/ornithine carbamoyltransferase Asp/Orn-binding" evidence="8">
    <location>
        <begin position="175"/>
        <end position="332"/>
    </location>
</feature>
<comment type="pathway">
    <text evidence="1">Pyrimidine metabolism; UMP biosynthesis via de novo pathway; (S)-dihydroorotate from bicarbonate: step 2/3.</text>
</comment>
<evidence type="ECO:0000259" key="8">
    <source>
        <dbReference type="Pfam" id="PF00185"/>
    </source>
</evidence>
<keyword evidence="13" id="KW-1185">Reference proteome</keyword>
<dbReference type="OrthoDB" id="10057803at2759"/>
<comment type="catalytic activity">
    <reaction evidence="7">
        <text>carbamoyl phosphate + L-aspartate = N-carbamoyl-L-aspartate + phosphate + H(+)</text>
        <dbReference type="Rhea" id="RHEA:20013"/>
        <dbReference type="ChEBI" id="CHEBI:15378"/>
        <dbReference type="ChEBI" id="CHEBI:29991"/>
        <dbReference type="ChEBI" id="CHEBI:32814"/>
        <dbReference type="ChEBI" id="CHEBI:43474"/>
        <dbReference type="ChEBI" id="CHEBI:58228"/>
        <dbReference type="EC" id="2.1.3.2"/>
    </reaction>
</comment>
<dbReference type="GO" id="GO:0006207">
    <property type="term" value="P:'de novo' pyrimidine nucleobase biosynthetic process"/>
    <property type="evidence" value="ECO:0007669"/>
    <property type="project" value="InterPro"/>
</dbReference>
<dbReference type="Pfam" id="PF02748">
    <property type="entry name" value="PyrI_C"/>
    <property type="match status" value="1"/>
</dbReference>
<dbReference type="InterPro" id="IPR002082">
    <property type="entry name" value="Asp_carbamoyltransf"/>
</dbReference>
<evidence type="ECO:0000259" key="9">
    <source>
        <dbReference type="Pfam" id="PF01948"/>
    </source>
</evidence>
<organism evidence="12">
    <name type="scientific">Darwinula stevensoni</name>
    <dbReference type="NCBI Taxonomy" id="69355"/>
    <lineage>
        <taxon>Eukaryota</taxon>
        <taxon>Metazoa</taxon>
        <taxon>Ecdysozoa</taxon>
        <taxon>Arthropoda</taxon>
        <taxon>Crustacea</taxon>
        <taxon>Oligostraca</taxon>
        <taxon>Ostracoda</taxon>
        <taxon>Podocopa</taxon>
        <taxon>Podocopida</taxon>
        <taxon>Darwinulocopina</taxon>
        <taxon>Darwinuloidea</taxon>
        <taxon>Darwinulidae</taxon>
        <taxon>Darwinula</taxon>
    </lineage>
</organism>
<feature type="domain" description="Aspartate carbamoyltransferase regulatory subunit N-terminal" evidence="9">
    <location>
        <begin position="374"/>
        <end position="465"/>
    </location>
</feature>
<evidence type="ECO:0000256" key="7">
    <source>
        <dbReference type="ARBA" id="ARBA00048859"/>
    </source>
</evidence>
<evidence type="ECO:0000256" key="6">
    <source>
        <dbReference type="ARBA" id="ARBA00022975"/>
    </source>
</evidence>
<dbReference type="PANTHER" id="PTHR35805">
    <property type="entry name" value="ASPARTATE CARBAMOYLTRANSFERASE REGULATORY CHAIN"/>
    <property type="match status" value="1"/>
</dbReference>